<feature type="transmembrane region" description="Helical" evidence="1">
    <location>
        <begin position="520"/>
        <end position="547"/>
    </location>
</feature>
<dbReference type="SUPFAM" id="SSF82714">
    <property type="entry name" value="Multidrug efflux transporter AcrB TolC docking domain, DN and DC subdomains"/>
    <property type="match status" value="2"/>
</dbReference>
<dbReference type="GO" id="GO:0005886">
    <property type="term" value="C:plasma membrane"/>
    <property type="evidence" value="ECO:0007669"/>
    <property type="project" value="TreeGrafter"/>
</dbReference>
<dbReference type="Gene3D" id="3.30.2090.10">
    <property type="entry name" value="Multidrug efflux transporter AcrB TolC docking domain, DN and DC subdomains"/>
    <property type="match status" value="2"/>
</dbReference>
<dbReference type="Gene3D" id="3.30.70.1320">
    <property type="entry name" value="Multidrug efflux transporter AcrB pore domain like"/>
    <property type="match status" value="1"/>
</dbReference>
<dbReference type="Proteomes" id="UP000318590">
    <property type="component" value="Unassembled WGS sequence"/>
</dbReference>
<keyword evidence="1" id="KW-0812">Transmembrane</keyword>
<feature type="transmembrane region" description="Helical" evidence="1">
    <location>
        <begin position="1090"/>
        <end position="1111"/>
    </location>
</feature>
<feature type="transmembrane region" description="Helical" evidence="1">
    <location>
        <begin position="902"/>
        <end position="921"/>
    </location>
</feature>
<dbReference type="Pfam" id="PF00873">
    <property type="entry name" value="ACR_tran"/>
    <property type="match status" value="1"/>
</dbReference>
<comment type="caution">
    <text evidence="2">The sequence shown here is derived from an EMBL/GenBank/DDBJ whole genome shotgun (WGS) entry which is preliminary data.</text>
</comment>
<protein>
    <submittedName>
        <fullName evidence="2">Efflux RND transporter permease subunit</fullName>
    </submittedName>
</protein>
<feature type="transmembrane region" description="Helical" evidence="1">
    <location>
        <begin position="384"/>
        <end position="404"/>
    </location>
</feature>
<dbReference type="Gene3D" id="3.30.70.1440">
    <property type="entry name" value="Multidrug efflux transporter AcrB pore domain"/>
    <property type="match status" value="1"/>
</dbReference>
<evidence type="ECO:0000313" key="2">
    <source>
        <dbReference type="EMBL" id="TRD22441.1"/>
    </source>
</evidence>
<dbReference type="InterPro" id="IPR027463">
    <property type="entry name" value="AcrB_DN_DC_subdom"/>
</dbReference>
<gene>
    <name evidence="2" type="ORF">FEV53_05120</name>
</gene>
<proteinExistence type="predicted"/>
<dbReference type="PANTHER" id="PTHR32063">
    <property type="match status" value="1"/>
</dbReference>
<feature type="transmembrane region" description="Helical" evidence="1">
    <location>
        <begin position="434"/>
        <end position="456"/>
    </location>
</feature>
<feature type="transmembrane region" description="Helical" evidence="1">
    <location>
        <begin position="927"/>
        <end position="951"/>
    </location>
</feature>
<dbReference type="GO" id="GO:0042910">
    <property type="term" value="F:xenobiotic transmembrane transporter activity"/>
    <property type="evidence" value="ECO:0007669"/>
    <property type="project" value="TreeGrafter"/>
</dbReference>
<name>A0A547Q7V5_9RHOB</name>
<feature type="transmembrane region" description="Helical" evidence="1">
    <location>
        <begin position="1049"/>
        <end position="1070"/>
    </location>
</feature>
<dbReference type="EMBL" id="VFSV01000006">
    <property type="protein sequence ID" value="TRD22441.1"/>
    <property type="molecule type" value="Genomic_DNA"/>
</dbReference>
<evidence type="ECO:0000313" key="3">
    <source>
        <dbReference type="Proteomes" id="UP000318590"/>
    </source>
</evidence>
<dbReference type="SUPFAM" id="SSF82866">
    <property type="entry name" value="Multidrug efflux transporter AcrB transmembrane domain"/>
    <property type="match status" value="2"/>
</dbReference>
<dbReference type="PRINTS" id="PR00702">
    <property type="entry name" value="ACRIFLAVINRP"/>
</dbReference>
<dbReference type="RefSeq" id="WP_142833742.1">
    <property type="nucleotide sequence ID" value="NZ_VFSV01000006.1"/>
</dbReference>
<dbReference type="SUPFAM" id="SSF82693">
    <property type="entry name" value="Multidrug efflux transporter AcrB pore domain, PN1, PN2, PC1 and PC2 subdomains"/>
    <property type="match status" value="1"/>
</dbReference>
<sequence>MRPLSPIGGILSYFTRHATAANLLLAIMLTLGLVALPKMRAQFFPDIISDDIDISVGWDGAGAEAVDEAILSVLGPALLTVEGVTGSSSRASEGRASIELEFEPDWDMARAFSDVETVLQGLSDLPDAAEDPEVSRSNWRDRVTDVVITAPLDVAQLGRVADEFVQALFQAGVTRTTIQGIAAPETLVEVPALALLQYGVTMAEIAAAIAAEADAAPSGDLGSTARIRSGTERRSPDELAGIVLRADGGGAPLTIGDVADIRVLGPDRVRAYFVGDNPAVSIRVDRSDQGDAIALQRTVEDVAARLEPSLPAGTSIDLIRGRAEYISGRLEILIDNGLLGLGLVVTLLYLFLNARIAFWVAAGIPVAMTAAIALMYAFGITLNMISLFALIITLGIVVDDAIVVGEHADFRARRLGEDPTTAAETAARRMFAPVFSATITTVIAFFGLTAIGGVFGTLIADIPFTVIVVLLASLVECFLILPNHMRHALVHTAREHWYDAPSRAVNRGFRWLRERAFRPLMRVVCVARYPVLAGVVVLLLSQIALFLSGDVQWRFFNAPERSSVTGNFAMRSGATRDDTMEQLRLIQTALTEIGAEYAEEHGANPIAYALAELGGNTGRGLSGADNIDPDLLGAISIELIDPDLRPYSSFAFVGDLQDRVARHPRLQELSFRGWRSGPGGSAIDIRLSGAETRILKDAAETLKSEISAFGEVSGVEDSLSYDKQEFVLELTPRGEALGFTIDEIGRLLRDWLSGIEAATYPEGNRSATIRVIAPEDEVTADFLSRAILPTEDGKFAPLADLVEITVLDGFSTVQREDGLRVVTVIGDLDSSDAARAADITTQIAEEILPRLSETYGVTTEMAGLNAEEKAFLNDALIGFLLCLLGIYLTLAWIFASWTRPAVVMAVIPFGLIGAIWGHFIWDVPLSMFSVVGLIGMTGIIINDSIVLVTTVDEYAEARGIRPAIIDAACDRLRPVLLTTLTTVLGLAPLLYEQSSQAQFLRPTVITLVYGLGFGVVLVLLVVPALLAAQEDVGRAFKALRRGLRPRAGTARTAILLAGLGIAAAFAATVGSLAVTGAMAGPLAALGPGPFTAFGVFTVIALTACVTAPLVLSRSCSKRN</sequence>
<evidence type="ECO:0000256" key="1">
    <source>
        <dbReference type="SAM" id="Phobius"/>
    </source>
</evidence>
<dbReference type="AlphaFoldDB" id="A0A547Q7V5"/>
<organism evidence="2 3">
    <name type="scientific">Palleronia caenipelagi</name>
    <dbReference type="NCBI Taxonomy" id="2489174"/>
    <lineage>
        <taxon>Bacteria</taxon>
        <taxon>Pseudomonadati</taxon>
        <taxon>Pseudomonadota</taxon>
        <taxon>Alphaproteobacteria</taxon>
        <taxon>Rhodobacterales</taxon>
        <taxon>Roseobacteraceae</taxon>
        <taxon>Palleronia</taxon>
    </lineage>
</organism>
<dbReference type="Gene3D" id="3.30.70.1430">
    <property type="entry name" value="Multidrug efflux transporter AcrB pore domain"/>
    <property type="match status" value="2"/>
</dbReference>
<dbReference type="InterPro" id="IPR001036">
    <property type="entry name" value="Acrflvin-R"/>
</dbReference>
<accession>A0A547Q7V5</accession>
<feature type="transmembrane region" description="Helical" evidence="1">
    <location>
        <begin position="332"/>
        <end position="351"/>
    </location>
</feature>
<feature type="transmembrane region" description="Helical" evidence="1">
    <location>
        <begin position="358"/>
        <end position="378"/>
    </location>
</feature>
<feature type="transmembrane region" description="Helical" evidence="1">
    <location>
        <begin position="462"/>
        <end position="481"/>
    </location>
</feature>
<keyword evidence="1" id="KW-1133">Transmembrane helix</keyword>
<feature type="transmembrane region" description="Helical" evidence="1">
    <location>
        <begin position="1003"/>
        <end position="1028"/>
    </location>
</feature>
<dbReference type="PANTHER" id="PTHR32063:SF33">
    <property type="entry name" value="RND SUPERFAMILY EFFLUX PUMP PERMEASE COMPONENT"/>
    <property type="match status" value="1"/>
</dbReference>
<dbReference type="OrthoDB" id="174266at2"/>
<dbReference type="Gene3D" id="1.20.1640.10">
    <property type="entry name" value="Multidrug efflux transporter AcrB transmembrane domain"/>
    <property type="match status" value="2"/>
</dbReference>
<reference evidence="2 3" key="1">
    <citation type="submission" date="2019-06" db="EMBL/GenBank/DDBJ databases">
        <title>Paenimaribius caenipelagi gen. nov., sp. nov., isolated from a tidal flat.</title>
        <authorList>
            <person name="Yoon J.-H."/>
        </authorList>
    </citation>
    <scope>NUCLEOTIDE SEQUENCE [LARGE SCALE GENOMIC DNA]</scope>
    <source>
        <strain evidence="2 3">JBTF-M29</strain>
    </source>
</reference>
<keyword evidence="1" id="KW-0472">Membrane</keyword>
<feature type="transmembrane region" description="Helical" evidence="1">
    <location>
        <begin position="972"/>
        <end position="991"/>
    </location>
</feature>
<feature type="transmembrane region" description="Helical" evidence="1">
    <location>
        <begin position="875"/>
        <end position="895"/>
    </location>
</feature>
<keyword evidence="3" id="KW-1185">Reference proteome</keyword>